<proteinExistence type="predicted"/>
<feature type="domain" description="STAS" evidence="1">
    <location>
        <begin position="31"/>
        <end position="142"/>
    </location>
</feature>
<keyword evidence="3" id="KW-1185">Reference proteome</keyword>
<dbReference type="RefSeq" id="WP_344653431.1">
    <property type="nucleotide sequence ID" value="NZ_BAAAGX010000033.1"/>
</dbReference>
<dbReference type="InterPro" id="IPR002645">
    <property type="entry name" value="STAS_dom"/>
</dbReference>
<accession>A0ABN0V3Y3</accession>
<evidence type="ECO:0000313" key="2">
    <source>
        <dbReference type="EMBL" id="GAA0274150.1"/>
    </source>
</evidence>
<dbReference type="InterPro" id="IPR036513">
    <property type="entry name" value="STAS_dom_sf"/>
</dbReference>
<dbReference type="Gene3D" id="3.30.750.24">
    <property type="entry name" value="STAS domain"/>
    <property type="match status" value="1"/>
</dbReference>
<protein>
    <recommendedName>
        <fullName evidence="1">STAS domain-containing protein</fullName>
    </recommendedName>
</protein>
<comment type="caution">
    <text evidence="2">The sequence shown here is derived from an EMBL/GenBank/DDBJ whole genome shotgun (WGS) entry which is preliminary data.</text>
</comment>
<organism evidence="2 3">
    <name type="scientific">Cryptosporangium japonicum</name>
    <dbReference type="NCBI Taxonomy" id="80872"/>
    <lineage>
        <taxon>Bacteria</taxon>
        <taxon>Bacillati</taxon>
        <taxon>Actinomycetota</taxon>
        <taxon>Actinomycetes</taxon>
        <taxon>Cryptosporangiales</taxon>
        <taxon>Cryptosporangiaceae</taxon>
        <taxon>Cryptosporangium</taxon>
    </lineage>
</organism>
<dbReference type="EMBL" id="BAAAGX010000033">
    <property type="protein sequence ID" value="GAA0274150.1"/>
    <property type="molecule type" value="Genomic_DNA"/>
</dbReference>
<gene>
    <name evidence="2" type="ORF">GCM10009539_72210</name>
</gene>
<evidence type="ECO:0000259" key="1">
    <source>
        <dbReference type="PROSITE" id="PS50801"/>
    </source>
</evidence>
<dbReference type="SUPFAM" id="SSF52091">
    <property type="entry name" value="SpoIIaa-like"/>
    <property type="match status" value="1"/>
</dbReference>
<dbReference type="Proteomes" id="UP001500967">
    <property type="component" value="Unassembled WGS sequence"/>
</dbReference>
<sequence length="142" mass="15323">MVAHQQRILLPISRPPDVLVPLASLDGILEVSRAVDEDQRWALFQLSGTLDEGTAPQLLELLVAAARIDAVDLVIADLLQVSWIGGPGARCFDAAARAAGRHGAQLVLSRPTLFVRRVLEVTGLAGLVTDEAEPGWRWSEDL</sequence>
<evidence type="ECO:0000313" key="3">
    <source>
        <dbReference type="Proteomes" id="UP001500967"/>
    </source>
</evidence>
<dbReference type="PROSITE" id="PS50801">
    <property type="entry name" value="STAS"/>
    <property type="match status" value="1"/>
</dbReference>
<name>A0ABN0V3Y3_9ACTN</name>
<reference evidence="2 3" key="1">
    <citation type="journal article" date="2019" name="Int. J. Syst. Evol. Microbiol.">
        <title>The Global Catalogue of Microorganisms (GCM) 10K type strain sequencing project: providing services to taxonomists for standard genome sequencing and annotation.</title>
        <authorList>
            <consortium name="The Broad Institute Genomics Platform"/>
            <consortium name="The Broad Institute Genome Sequencing Center for Infectious Disease"/>
            <person name="Wu L."/>
            <person name="Ma J."/>
        </authorList>
    </citation>
    <scope>NUCLEOTIDE SEQUENCE [LARGE SCALE GENOMIC DNA]</scope>
    <source>
        <strain evidence="2 3">JCM 10425</strain>
    </source>
</reference>
<dbReference type="Pfam" id="PF01740">
    <property type="entry name" value="STAS"/>
    <property type="match status" value="1"/>
</dbReference>